<dbReference type="RefSeq" id="WP_088618114.1">
    <property type="nucleotide sequence ID" value="NZ_CP022129.1"/>
</dbReference>
<evidence type="ECO:0000313" key="2">
    <source>
        <dbReference type="Proteomes" id="UP000197019"/>
    </source>
</evidence>
<gene>
    <name evidence="1" type="ORF">CEK71_03665</name>
</gene>
<protein>
    <submittedName>
        <fullName evidence="1">Uncharacterized protein</fullName>
    </submittedName>
</protein>
<reference evidence="1 2" key="1">
    <citation type="submission" date="2017-06" db="EMBL/GenBank/DDBJ databases">
        <title>Genome Sequencing of the methanotroph Methylovulum psychrotolerants str. HV10-M2 isolated from a high-altitude environment.</title>
        <authorList>
            <person name="Mateos-Rivera A."/>
        </authorList>
    </citation>
    <scope>NUCLEOTIDE SEQUENCE [LARGE SCALE GENOMIC DNA]</scope>
    <source>
        <strain evidence="1 2">HV10_M2</strain>
    </source>
</reference>
<proteinExistence type="predicted"/>
<name>A0A1Z4BVA7_9GAMM</name>
<dbReference type="EMBL" id="CP022129">
    <property type="protein sequence ID" value="ASF45231.1"/>
    <property type="molecule type" value="Genomic_DNA"/>
</dbReference>
<accession>A0A1Z4BVA7</accession>
<dbReference type="Proteomes" id="UP000197019">
    <property type="component" value="Chromosome"/>
</dbReference>
<dbReference type="AlphaFoldDB" id="A0A1Z4BVA7"/>
<dbReference type="KEGG" id="mpsy:CEK71_03665"/>
<keyword evidence="2" id="KW-1185">Reference proteome</keyword>
<sequence>MNQLVKKLTTRDLFESIWHNYQFPVNTHDRNYSLVISQDIQNVQVLVCMELEEQFVENVAKSTDLPFTFEKTLQGTDLKKENRLGKLFYEMLRLQNATEANQGWSNKHLITFKTRNFVQHKYEVSENLNILYAVAGELNLHIATFCYDPLSKMGEGLLEGELINSFVTRLRETTKRKNFKSKIAERKKESSQSFTKTKRYISRLYANNPSLHGERMAICYRNEFANSITPSESNGHLMQFLAALETDSMLGSPSGWWWKREYMTEVSFRYDLIVFFNRAVPPMYDTYSQHWNSVTRNRGLCFIPPIPPRDFQRCGTLYGYDNFESFLSSTQRMLMRDTILRLESSPIFDNFGMGKFPKSVDVVPHNFGVQPPLYHYPPLQIESGAGINVAAVNTSGLT</sequence>
<evidence type="ECO:0000313" key="1">
    <source>
        <dbReference type="EMBL" id="ASF45231.1"/>
    </source>
</evidence>
<organism evidence="1 2">
    <name type="scientific">Methylovulum psychrotolerans</name>
    <dbReference type="NCBI Taxonomy" id="1704499"/>
    <lineage>
        <taxon>Bacteria</taxon>
        <taxon>Pseudomonadati</taxon>
        <taxon>Pseudomonadota</taxon>
        <taxon>Gammaproteobacteria</taxon>
        <taxon>Methylococcales</taxon>
        <taxon>Methylococcaceae</taxon>
        <taxon>Methylovulum</taxon>
    </lineage>
</organism>
<dbReference type="OrthoDB" id="10011682at2"/>